<dbReference type="GO" id="GO:0006790">
    <property type="term" value="P:sulfur compound metabolic process"/>
    <property type="evidence" value="ECO:0007669"/>
    <property type="project" value="InterPro"/>
</dbReference>
<keyword evidence="6 17" id="KW-0479">Metal-binding</keyword>
<evidence type="ECO:0000256" key="7">
    <source>
        <dbReference type="ARBA" id="ARBA00022801"/>
    </source>
</evidence>
<keyword evidence="9 18" id="KW-0472">Membrane</keyword>
<evidence type="ECO:0000256" key="12">
    <source>
        <dbReference type="ARBA" id="ARBA00044465"/>
    </source>
</evidence>
<dbReference type="PRINTS" id="PR00377">
    <property type="entry name" value="IMPHPHTASES"/>
</dbReference>
<evidence type="ECO:0000256" key="11">
    <source>
        <dbReference type="ARBA" id="ARBA00041815"/>
    </source>
</evidence>
<evidence type="ECO:0000256" key="18">
    <source>
        <dbReference type="SAM" id="Phobius"/>
    </source>
</evidence>
<evidence type="ECO:0000256" key="14">
    <source>
        <dbReference type="ARBA" id="ARBA00044519"/>
    </source>
</evidence>
<dbReference type="InterPro" id="IPR020583">
    <property type="entry name" value="Inositol_monoP_metal-BS"/>
</dbReference>
<dbReference type="GO" id="GO:0008441">
    <property type="term" value="F:3'(2'),5'-bisphosphate nucleotidase activity"/>
    <property type="evidence" value="ECO:0007669"/>
    <property type="project" value="UniProtKB-EC"/>
</dbReference>
<dbReference type="PROSITE" id="PS00629">
    <property type="entry name" value="IMP_1"/>
    <property type="match status" value="1"/>
</dbReference>
<dbReference type="Pfam" id="PF00459">
    <property type="entry name" value="Inositol_P"/>
    <property type="match status" value="1"/>
</dbReference>
<evidence type="ECO:0000256" key="15">
    <source>
        <dbReference type="ARBA" id="ARBA00044544"/>
    </source>
</evidence>
<feature type="binding site" evidence="17">
    <location>
        <position position="108"/>
    </location>
    <ligand>
        <name>Mg(2+)</name>
        <dbReference type="ChEBI" id="CHEBI:18420"/>
        <label>1</label>
        <note>catalytic</note>
    </ligand>
</feature>
<dbReference type="GO" id="GO:0004441">
    <property type="term" value="F:inositol-1,4-bisphosphate 1-phosphatase activity"/>
    <property type="evidence" value="ECO:0007669"/>
    <property type="project" value="UniProtKB-EC"/>
</dbReference>
<evidence type="ECO:0000256" key="16">
    <source>
        <dbReference type="ARBA" id="ARBA00044554"/>
    </source>
</evidence>
<dbReference type="Gene3D" id="3.40.190.80">
    <property type="match status" value="1"/>
</dbReference>
<evidence type="ECO:0000256" key="17">
    <source>
        <dbReference type="PIRSR" id="PIRSR600760-2"/>
    </source>
</evidence>
<organism evidence="19">
    <name type="scientific">Aureoumbra lagunensis</name>
    <dbReference type="NCBI Taxonomy" id="44058"/>
    <lineage>
        <taxon>Eukaryota</taxon>
        <taxon>Sar</taxon>
        <taxon>Stramenopiles</taxon>
        <taxon>Ochrophyta</taxon>
        <taxon>Pelagophyceae</taxon>
        <taxon>Pelagomonadales</taxon>
        <taxon>Aureoumbra</taxon>
    </lineage>
</organism>
<dbReference type="InterPro" id="IPR006240">
    <property type="entry name" value="CysQ"/>
</dbReference>
<evidence type="ECO:0000256" key="2">
    <source>
        <dbReference type="ARBA" id="ARBA00012633"/>
    </source>
</evidence>
<dbReference type="GO" id="GO:0046854">
    <property type="term" value="P:phosphatidylinositol phosphate biosynthetic process"/>
    <property type="evidence" value="ECO:0007669"/>
    <property type="project" value="InterPro"/>
</dbReference>
<dbReference type="CDD" id="cd01638">
    <property type="entry name" value="CysQ"/>
    <property type="match status" value="1"/>
</dbReference>
<comment type="catalytic activity">
    <reaction evidence="13">
        <text>1D-myo-inositol 1,4-bisphosphate + H2O = 1D-myo-inositol 4-phosphate + phosphate</text>
        <dbReference type="Rhea" id="RHEA:15553"/>
        <dbReference type="ChEBI" id="CHEBI:15377"/>
        <dbReference type="ChEBI" id="CHEBI:43474"/>
        <dbReference type="ChEBI" id="CHEBI:58282"/>
        <dbReference type="ChEBI" id="CHEBI:58469"/>
        <dbReference type="EC" id="3.1.3.57"/>
    </reaction>
    <physiologicalReaction direction="left-to-right" evidence="13">
        <dbReference type="Rhea" id="RHEA:15554"/>
    </physiologicalReaction>
</comment>
<evidence type="ECO:0000256" key="5">
    <source>
        <dbReference type="ARBA" id="ARBA00022671"/>
    </source>
</evidence>
<accession>A0A7S3JVQ6</accession>
<evidence type="ECO:0000256" key="4">
    <source>
        <dbReference type="ARBA" id="ARBA00022519"/>
    </source>
</evidence>
<evidence type="ECO:0000256" key="6">
    <source>
        <dbReference type="ARBA" id="ARBA00022723"/>
    </source>
</evidence>
<dbReference type="EC" id="3.1.3.57" evidence="14"/>
<evidence type="ECO:0000256" key="9">
    <source>
        <dbReference type="ARBA" id="ARBA00023136"/>
    </source>
</evidence>
<evidence type="ECO:0000256" key="1">
    <source>
        <dbReference type="ARBA" id="ARBA00005289"/>
    </source>
</evidence>
<comment type="catalytic activity">
    <reaction evidence="12">
        <text>1D-myo-inositol 1,3,4-trisphosphate + H2O = 1D-myo-inositol 3,4-bisphosphate + phosphate</text>
        <dbReference type="Rhea" id="RHEA:70319"/>
        <dbReference type="ChEBI" id="CHEBI:15377"/>
        <dbReference type="ChEBI" id="CHEBI:43474"/>
        <dbReference type="ChEBI" id="CHEBI:58414"/>
        <dbReference type="ChEBI" id="CHEBI:83241"/>
    </reaction>
    <physiologicalReaction direction="left-to-right" evidence="12">
        <dbReference type="Rhea" id="RHEA:70320"/>
    </physiologicalReaction>
</comment>
<dbReference type="PANTHER" id="PTHR43028">
    <property type="entry name" value="3'(2'),5'-BISPHOSPHATE NUCLEOTIDASE 1"/>
    <property type="match status" value="1"/>
</dbReference>
<dbReference type="EC" id="3.1.3.7" evidence="2"/>
<evidence type="ECO:0000313" key="19">
    <source>
        <dbReference type="EMBL" id="CAE0366530.1"/>
    </source>
</evidence>
<dbReference type="InterPro" id="IPR000760">
    <property type="entry name" value="Inositol_monophosphatase-like"/>
</dbReference>
<reference evidence="19" key="1">
    <citation type="submission" date="2021-01" db="EMBL/GenBank/DDBJ databases">
        <authorList>
            <person name="Corre E."/>
            <person name="Pelletier E."/>
            <person name="Niang G."/>
            <person name="Scheremetjew M."/>
            <person name="Finn R."/>
            <person name="Kale V."/>
            <person name="Holt S."/>
            <person name="Cochrane G."/>
            <person name="Meng A."/>
            <person name="Brown T."/>
            <person name="Cohen L."/>
        </authorList>
    </citation>
    <scope>NUCLEOTIDE SEQUENCE</scope>
    <source>
        <strain evidence="19">CCMP1510</strain>
    </source>
</reference>
<protein>
    <recommendedName>
        <fullName evidence="10">3'(2'),5'-bisphosphate nucleotidase 1</fullName>
        <ecNumber evidence="14">3.1.3.57</ecNumber>
        <ecNumber evidence="2">3.1.3.7</ecNumber>
    </recommendedName>
    <alternativeName>
        <fullName evidence="15">3'-phosphoadenosine 5'-phosphate phosphatase</fullName>
    </alternativeName>
    <alternativeName>
        <fullName evidence="11">Bisphosphate 3'-nucleotidase 1</fullName>
    </alternativeName>
    <alternativeName>
        <fullName evidence="16">Inositol-polyphosphate 1-phosphatase</fullName>
    </alternativeName>
</protein>
<keyword evidence="18" id="KW-0812">Transmembrane</keyword>
<dbReference type="GO" id="GO:0000287">
    <property type="term" value="F:magnesium ion binding"/>
    <property type="evidence" value="ECO:0007669"/>
    <property type="project" value="InterPro"/>
</dbReference>
<dbReference type="SUPFAM" id="SSF56655">
    <property type="entry name" value="Carbohydrate phosphatase"/>
    <property type="match status" value="1"/>
</dbReference>
<dbReference type="PANTHER" id="PTHR43028:SF5">
    <property type="entry name" value="3'(2'),5'-BISPHOSPHATE NUCLEOTIDASE 1"/>
    <property type="match status" value="1"/>
</dbReference>
<feature type="transmembrane region" description="Helical" evidence="18">
    <location>
        <begin position="316"/>
        <end position="334"/>
    </location>
</feature>
<proteinExistence type="inferred from homology"/>
<dbReference type="NCBIfam" id="TIGR01331">
    <property type="entry name" value="bisphos_cysQ"/>
    <property type="match status" value="1"/>
</dbReference>
<comment type="cofactor">
    <cofactor evidence="17">
        <name>Mg(2+)</name>
        <dbReference type="ChEBI" id="CHEBI:18420"/>
    </cofactor>
</comment>
<dbReference type="InterPro" id="IPR020550">
    <property type="entry name" value="Inositol_monophosphatase_CS"/>
</dbReference>
<keyword evidence="8 17" id="KW-0460">Magnesium</keyword>
<keyword evidence="5" id="KW-0452">Lithium</keyword>
<feature type="binding site" evidence="17">
    <location>
        <position position="109"/>
    </location>
    <ligand>
        <name>Mg(2+)</name>
        <dbReference type="ChEBI" id="CHEBI:18420"/>
        <label>1</label>
        <note>catalytic</note>
    </ligand>
</feature>
<dbReference type="AlphaFoldDB" id="A0A7S3JVQ6"/>
<comment type="similarity">
    <text evidence="1">Belongs to the inositol monophosphatase superfamily. CysQ family.</text>
</comment>
<feature type="binding site" evidence="17">
    <location>
        <position position="242"/>
    </location>
    <ligand>
        <name>Mg(2+)</name>
        <dbReference type="ChEBI" id="CHEBI:18420"/>
        <label>1</label>
        <note>catalytic</note>
    </ligand>
</feature>
<dbReference type="HAMAP" id="MF_02095">
    <property type="entry name" value="CysQ"/>
    <property type="match status" value="1"/>
</dbReference>
<evidence type="ECO:0000256" key="8">
    <source>
        <dbReference type="ARBA" id="ARBA00022842"/>
    </source>
</evidence>
<dbReference type="InterPro" id="IPR050725">
    <property type="entry name" value="CysQ/Inositol_MonoPase"/>
</dbReference>
<feature type="binding site" evidence="17">
    <location>
        <position position="86"/>
    </location>
    <ligand>
        <name>Mg(2+)</name>
        <dbReference type="ChEBI" id="CHEBI:18420"/>
        <label>1</label>
        <note>catalytic</note>
    </ligand>
</feature>
<sequence length="335" mass="36107">MKADASTFGKFSVEGVDIVIDDVAEIAKEAGKAIMEIYNKTPLSEWKKIADFKADGSPLTAADKKANEIICTALEKKFPSIPIMSEETVMASYEERKTWKVYWCVDPLDGTKEFIKRNGQFTVNIGLVQDGKPIAGVVHVPAAEDGPITYKGVKGLGPPVRETDDPLGYDSYKSIFAAAFSESDEKLKIVASASHNTPETDAFIKKYKNPILTSKGSSLKLLMVAEGAAHIYPRCAPTSEWDTCAAHAIVECAGGEVLQLSTSGQPSGPLIYNKENTLNPFFVVYGKRQAPSSKLSKPKKDVVPDASESGILSLKFVLGLGFLSIIAVAIGTMFS</sequence>
<dbReference type="EMBL" id="HBIJ01010599">
    <property type="protein sequence ID" value="CAE0366530.1"/>
    <property type="molecule type" value="Transcribed_RNA"/>
</dbReference>
<feature type="binding site" evidence="17">
    <location>
        <position position="106"/>
    </location>
    <ligand>
        <name>Mg(2+)</name>
        <dbReference type="ChEBI" id="CHEBI:18420"/>
        <label>1</label>
        <note>catalytic</note>
    </ligand>
</feature>
<evidence type="ECO:0000256" key="10">
    <source>
        <dbReference type="ARBA" id="ARBA00040342"/>
    </source>
</evidence>
<dbReference type="PROSITE" id="PS00630">
    <property type="entry name" value="IMP_2"/>
    <property type="match status" value="1"/>
</dbReference>
<keyword evidence="3" id="KW-1003">Cell membrane</keyword>
<keyword evidence="18" id="KW-1133">Transmembrane helix</keyword>
<evidence type="ECO:0000256" key="3">
    <source>
        <dbReference type="ARBA" id="ARBA00022475"/>
    </source>
</evidence>
<dbReference type="Gene3D" id="3.30.540.10">
    <property type="entry name" value="Fructose-1,6-Bisphosphatase, subunit A, domain 1"/>
    <property type="match status" value="1"/>
</dbReference>
<keyword evidence="4" id="KW-0997">Cell inner membrane</keyword>
<keyword evidence="7" id="KW-0378">Hydrolase</keyword>
<evidence type="ECO:0000256" key="13">
    <source>
        <dbReference type="ARBA" id="ARBA00044478"/>
    </source>
</evidence>
<name>A0A7S3JVQ6_9STRA</name>
<gene>
    <name evidence="19" type="ORF">ALAG00032_LOCUS7277</name>
</gene>